<evidence type="ECO:0000313" key="2">
    <source>
        <dbReference type="EMBL" id="ASV30636.1"/>
    </source>
</evidence>
<dbReference type="KEGG" id="marb:CJ263_10660"/>
<dbReference type="Proteomes" id="UP000215244">
    <property type="component" value="Chromosome"/>
</dbReference>
<feature type="domain" description="DUF4325" evidence="1">
    <location>
        <begin position="20"/>
        <end position="73"/>
    </location>
</feature>
<keyword evidence="3" id="KW-1185">Reference proteome</keyword>
<dbReference type="Pfam" id="PF14213">
    <property type="entry name" value="DUF4325"/>
    <property type="match status" value="1"/>
</dbReference>
<evidence type="ECO:0000259" key="1">
    <source>
        <dbReference type="Pfam" id="PF14213"/>
    </source>
</evidence>
<name>A0A223V5Q4_9FLAO</name>
<evidence type="ECO:0000313" key="3">
    <source>
        <dbReference type="Proteomes" id="UP000215244"/>
    </source>
</evidence>
<dbReference type="RefSeq" id="WP_094997254.1">
    <property type="nucleotide sequence ID" value="NZ_BMJL01000003.1"/>
</dbReference>
<sequence>MTRKTNILSITSNTSTNLDGDLFFDFLKDNAVNDTVIVSIPGHVNLSSSFLNSSFGKYIDVFGMSKFKQNIKVSCNQSIFKQIKKYVDFYSDLVS</sequence>
<accession>A0A223V5Q4</accession>
<dbReference type="AlphaFoldDB" id="A0A223V5Q4"/>
<proteinExistence type="predicted"/>
<dbReference type="OrthoDB" id="1450883at2"/>
<gene>
    <name evidence="2" type="ORF">CJ263_10660</name>
</gene>
<protein>
    <recommendedName>
        <fullName evidence="1">DUF4325 domain-containing protein</fullName>
    </recommendedName>
</protein>
<reference evidence="2 3" key="1">
    <citation type="submission" date="2017-08" db="EMBL/GenBank/DDBJ databases">
        <title>The complete genome sequence of Maribacter sp. B1, isolated from deep-sea sediment.</title>
        <authorList>
            <person name="Wu Y.-H."/>
            <person name="Cheng H."/>
            <person name="Xu X.-W."/>
        </authorList>
    </citation>
    <scope>NUCLEOTIDE SEQUENCE [LARGE SCALE GENOMIC DNA]</scope>
    <source>
        <strain evidence="2 3">B1</strain>
    </source>
</reference>
<dbReference type="EMBL" id="CP022957">
    <property type="protein sequence ID" value="ASV30636.1"/>
    <property type="molecule type" value="Genomic_DNA"/>
</dbReference>
<dbReference type="InterPro" id="IPR025474">
    <property type="entry name" value="DUF4325"/>
</dbReference>
<organism evidence="2 3">
    <name type="scientific">Maribacter cobaltidurans</name>
    <dbReference type="NCBI Taxonomy" id="1178778"/>
    <lineage>
        <taxon>Bacteria</taxon>
        <taxon>Pseudomonadati</taxon>
        <taxon>Bacteroidota</taxon>
        <taxon>Flavobacteriia</taxon>
        <taxon>Flavobacteriales</taxon>
        <taxon>Flavobacteriaceae</taxon>
        <taxon>Maribacter</taxon>
    </lineage>
</organism>